<organism evidence="1 2">
    <name type="scientific">Pseudonocardia bannensis</name>
    <dbReference type="NCBI Taxonomy" id="630973"/>
    <lineage>
        <taxon>Bacteria</taxon>
        <taxon>Bacillati</taxon>
        <taxon>Actinomycetota</taxon>
        <taxon>Actinomycetes</taxon>
        <taxon>Pseudonocardiales</taxon>
        <taxon>Pseudonocardiaceae</taxon>
        <taxon>Pseudonocardia</taxon>
    </lineage>
</organism>
<dbReference type="AlphaFoldDB" id="A0A848DCU5"/>
<protein>
    <submittedName>
        <fullName evidence="1">Uncharacterized protein</fullName>
    </submittedName>
</protein>
<comment type="caution">
    <text evidence="1">The sequence shown here is derived from an EMBL/GenBank/DDBJ whole genome shotgun (WGS) entry which is preliminary data.</text>
</comment>
<name>A0A848DCU5_9PSEU</name>
<reference evidence="1 2" key="1">
    <citation type="submission" date="2020-04" db="EMBL/GenBank/DDBJ databases">
        <authorList>
            <person name="Klaysubun C."/>
            <person name="Duangmal K."/>
            <person name="Lipun K."/>
        </authorList>
    </citation>
    <scope>NUCLEOTIDE SEQUENCE [LARGE SCALE GENOMIC DNA]</scope>
    <source>
        <strain evidence="1 2">DSM 45300</strain>
    </source>
</reference>
<proteinExistence type="predicted"/>
<accession>A0A848DCU5</accession>
<gene>
    <name evidence="1" type="ORF">HF519_02130</name>
</gene>
<dbReference type="EMBL" id="JAAXKZ010000004">
    <property type="protein sequence ID" value="NMH90403.1"/>
    <property type="molecule type" value="Genomic_DNA"/>
</dbReference>
<evidence type="ECO:0000313" key="2">
    <source>
        <dbReference type="Proteomes" id="UP000586918"/>
    </source>
</evidence>
<sequence length="131" mass="13984">MSVSDVDAVTAGFTVVACTADGCRATPAETSRTGEMLREVVRASRHGVLVSTGCLLGATTCRLRPSAPLVLVQPCDADRRPTRPAVRIGPLRTAADVAALERWLRSGRYDPALLPAHLLDVHRRTVRAATN</sequence>
<dbReference type="RefSeq" id="WP_169409905.1">
    <property type="nucleotide sequence ID" value="NZ_JAAXKZ010000004.1"/>
</dbReference>
<evidence type="ECO:0000313" key="1">
    <source>
        <dbReference type="EMBL" id="NMH90403.1"/>
    </source>
</evidence>
<dbReference type="Proteomes" id="UP000586918">
    <property type="component" value="Unassembled WGS sequence"/>
</dbReference>
<keyword evidence="2" id="KW-1185">Reference proteome</keyword>